<feature type="signal peptide" evidence="24">
    <location>
        <begin position="1"/>
        <end position="21"/>
    </location>
</feature>
<sequence>MSPECCFLMLLFLALARLVFSQNQTCEFRDLHALLGFEDPDLVRLGWGFNGSSVDCCDWAGVRCGNSSIAGRRVVELDLSNRGLRGGLPDSLARLGRLTKLDLSSNSLRGLVPPELFRLPLLEFLNLGSNQLNGTVPSNVSLPAIKIFNISYNSFTGGHPLLAGSGEVTSVDLTGNEFYGPIDPAICSSSSNIQVLRFSMNSFSGGVPGGLTNCSFLTELSLGTNDLTGELPEELFTMTVLTQLFLQGNQFSGNLSTKISNLSNLVGIDLSFNNFTGYIPDIFGSLAKLESFTAQSNKFIGILPPSLSNLSSLRVLNLNRNFLQGKIYFNCTAMTSLRLIDLGSNSFFGSIPDILPQCVELKTINLARNDLSGEIPSSFSNFTSLSGLSLSHNNFFNIASALQVLQYCPNLVSLVLTHNFHGGETMPINGIKGFERMELLVIANCALRGYIPSWLAELSQLRVLDISWNHLSGTIPTWIGELDNLFYLDLSNNSLYGELPHSLAQMKGLMAGSKSLQVASMDLPFYIKRNSSIKGLRYNQVSSFPSSLILSYNMLSGQILPGFRNLVELHVLDLSWNNLSGKIPEQLSEMTSLECLDLSHNDLTGSIPNSLSKLNFLSKFDVSHNNLVGSVPTGGQFSTFSSADFEGNPGLCDFHLSPCDSKDFQPSKGREHWKAAVIGIAIGIGTGATLLLAVVYCIMVRGYPGRYKDNAKVVVHADESSDATDYSLVILFHKDNKELSINDILEATNNFDQGHIVGCGGFGLVYRATLPDGRKVAIKLLSGDFFQMEREFQAEVETLSRVQHPNLVSLQGYCKYGNDRLLIYSYMENGSLDFWLHEKNEGSTMLDWEIRLQIARGAARGLAYLHQSCDPHILHRDIKSSNILLDDSFEAHLADFGLARHILPHETHVTTDLVGTLGYIPPEYAQSPVATFKGDVYSFGVVLLELLTSRRPIDMCRPKDSRDVVSWVLRMRKEKREAEVFDPCIYKKDGNRQMSRMLEIACLCISEFPMLRPSTHQLLEWLEDIGLND</sequence>
<comment type="subcellular location">
    <subcellularLocation>
        <location evidence="1">Cell membrane</location>
    </subcellularLocation>
    <subcellularLocation>
        <location evidence="2">Membrane</location>
        <topology evidence="2">Single-pass type I membrane protein</topology>
    </subcellularLocation>
</comment>
<keyword evidence="8" id="KW-0433">Leucine-rich repeat</keyword>
<keyword evidence="6" id="KW-0723">Serine/threonine-protein kinase</keyword>
<dbReference type="InterPro" id="IPR050647">
    <property type="entry name" value="Plant_LRR-RLKs"/>
</dbReference>
<keyword evidence="12" id="KW-0677">Repeat</keyword>
<reference evidence="26 27" key="1">
    <citation type="submission" date="2020-08" db="EMBL/GenBank/DDBJ databases">
        <title>Plant Genome Project.</title>
        <authorList>
            <person name="Zhang R.-G."/>
        </authorList>
    </citation>
    <scope>NUCLEOTIDE SEQUENCE [LARGE SCALE GENOMIC DNA]</scope>
    <source>
        <tissue evidence="26">Rhizome</tissue>
    </source>
</reference>
<dbReference type="GO" id="GO:0004674">
    <property type="term" value="F:protein serine/threonine kinase activity"/>
    <property type="evidence" value="ECO:0007669"/>
    <property type="project" value="UniProtKB-KW"/>
</dbReference>
<dbReference type="Pfam" id="PF00560">
    <property type="entry name" value="LRR_1"/>
    <property type="match status" value="4"/>
</dbReference>
<evidence type="ECO:0000256" key="19">
    <source>
        <dbReference type="ARBA" id="ARBA00023180"/>
    </source>
</evidence>
<evidence type="ECO:0000256" key="17">
    <source>
        <dbReference type="ARBA" id="ARBA00023136"/>
    </source>
</evidence>
<keyword evidence="10 23" id="KW-0812">Transmembrane</keyword>
<keyword evidence="13 22" id="KW-0547">Nucleotide-binding</keyword>
<comment type="catalytic activity">
    <reaction evidence="20">
        <text>L-threonyl-[protein] + ATP = O-phospho-L-threonyl-[protein] + ADP + H(+)</text>
        <dbReference type="Rhea" id="RHEA:46608"/>
        <dbReference type="Rhea" id="RHEA-COMP:11060"/>
        <dbReference type="Rhea" id="RHEA-COMP:11605"/>
        <dbReference type="ChEBI" id="CHEBI:15378"/>
        <dbReference type="ChEBI" id="CHEBI:30013"/>
        <dbReference type="ChEBI" id="CHEBI:30616"/>
        <dbReference type="ChEBI" id="CHEBI:61977"/>
        <dbReference type="ChEBI" id="CHEBI:456216"/>
        <dbReference type="EC" id="2.7.11.1"/>
    </reaction>
</comment>
<proteinExistence type="inferred from homology"/>
<keyword evidence="7" id="KW-0597">Phosphoprotein</keyword>
<dbReference type="InterPro" id="IPR003591">
    <property type="entry name" value="Leu-rich_rpt_typical-subtyp"/>
</dbReference>
<evidence type="ECO:0000256" key="3">
    <source>
        <dbReference type="ARBA" id="ARBA00009592"/>
    </source>
</evidence>
<feature type="transmembrane region" description="Helical" evidence="23">
    <location>
        <begin position="675"/>
        <end position="698"/>
    </location>
</feature>
<feature type="binding site" evidence="22">
    <location>
        <position position="779"/>
    </location>
    <ligand>
        <name>ATP</name>
        <dbReference type="ChEBI" id="CHEBI:30616"/>
    </ligand>
</feature>
<evidence type="ECO:0000256" key="11">
    <source>
        <dbReference type="ARBA" id="ARBA00022729"/>
    </source>
</evidence>
<evidence type="ECO:0000313" key="26">
    <source>
        <dbReference type="EMBL" id="KAG6475730.1"/>
    </source>
</evidence>
<evidence type="ECO:0000256" key="12">
    <source>
        <dbReference type="ARBA" id="ARBA00022737"/>
    </source>
</evidence>
<dbReference type="Pfam" id="PF13855">
    <property type="entry name" value="LRR_8"/>
    <property type="match status" value="2"/>
</dbReference>
<keyword evidence="9" id="KW-0808">Transferase</keyword>
<dbReference type="OrthoDB" id="676979at2759"/>
<keyword evidence="14" id="KW-0418">Kinase</keyword>
<evidence type="ECO:0000256" key="4">
    <source>
        <dbReference type="ARBA" id="ARBA00012513"/>
    </source>
</evidence>
<dbReference type="InterPro" id="IPR000719">
    <property type="entry name" value="Prot_kinase_dom"/>
</dbReference>
<comment type="similarity">
    <text evidence="3">Belongs to the RLP family.</text>
</comment>
<dbReference type="CDD" id="cd14066">
    <property type="entry name" value="STKc_IRAK"/>
    <property type="match status" value="1"/>
</dbReference>
<dbReference type="PROSITE" id="PS00107">
    <property type="entry name" value="PROTEIN_KINASE_ATP"/>
    <property type="match status" value="1"/>
</dbReference>
<dbReference type="SMART" id="SM00220">
    <property type="entry name" value="S_TKc"/>
    <property type="match status" value="1"/>
</dbReference>
<keyword evidence="16 23" id="KW-1133">Transmembrane helix</keyword>
<evidence type="ECO:0000313" key="27">
    <source>
        <dbReference type="Proteomes" id="UP000734854"/>
    </source>
</evidence>
<evidence type="ECO:0000256" key="20">
    <source>
        <dbReference type="ARBA" id="ARBA00047899"/>
    </source>
</evidence>
<dbReference type="FunFam" id="1.10.510.10:FF:000309">
    <property type="entry name" value="Leucine-rich repeat receptor-like protein kinase"/>
    <property type="match status" value="1"/>
</dbReference>
<dbReference type="PROSITE" id="PS51450">
    <property type="entry name" value="LRR"/>
    <property type="match status" value="1"/>
</dbReference>
<dbReference type="EMBL" id="JACMSC010000018">
    <property type="protein sequence ID" value="KAG6475730.1"/>
    <property type="molecule type" value="Genomic_DNA"/>
</dbReference>
<evidence type="ECO:0000256" key="16">
    <source>
        <dbReference type="ARBA" id="ARBA00022989"/>
    </source>
</evidence>
<dbReference type="FunFam" id="3.30.200.20:FF:000309">
    <property type="entry name" value="Leucine-rich repeat receptor protein kinase MSP1"/>
    <property type="match status" value="1"/>
</dbReference>
<evidence type="ECO:0000256" key="14">
    <source>
        <dbReference type="ARBA" id="ARBA00022777"/>
    </source>
</evidence>
<comment type="caution">
    <text evidence="26">The sequence shown here is derived from an EMBL/GenBank/DDBJ whole genome shotgun (WGS) entry which is preliminary data.</text>
</comment>
<dbReference type="FunFam" id="3.80.10.10:FF:000095">
    <property type="entry name" value="LRR receptor-like serine/threonine-protein kinase GSO1"/>
    <property type="match status" value="1"/>
</dbReference>
<evidence type="ECO:0000256" key="22">
    <source>
        <dbReference type="PROSITE-ProRule" id="PRU10141"/>
    </source>
</evidence>
<evidence type="ECO:0000256" key="10">
    <source>
        <dbReference type="ARBA" id="ARBA00022692"/>
    </source>
</evidence>
<dbReference type="SMART" id="SM00369">
    <property type="entry name" value="LRR_TYP"/>
    <property type="match status" value="7"/>
</dbReference>
<dbReference type="GO" id="GO:0033612">
    <property type="term" value="F:receptor serine/threonine kinase binding"/>
    <property type="evidence" value="ECO:0007669"/>
    <property type="project" value="TreeGrafter"/>
</dbReference>
<keyword evidence="27" id="KW-1185">Reference proteome</keyword>
<evidence type="ECO:0000256" key="23">
    <source>
        <dbReference type="SAM" id="Phobius"/>
    </source>
</evidence>
<evidence type="ECO:0000259" key="25">
    <source>
        <dbReference type="PROSITE" id="PS50011"/>
    </source>
</evidence>
<dbReference type="FunFam" id="3.80.10.10:FF:000213">
    <property type="entry name" value="Tyrosine-sulfated glycopeptide receptor 1"/>
    <property type="match status" value="1"/>
</dbReference>
<evidence type="ECO:0000256" key="2">
    <source>
        <dbReference type="ARBA" id="ARBA00004479"/>
    </source>
</evidence>
<dbReference type="AlphaFoldDB" id="A0A8J5EWJ8"/>
<dbReference type="PANTHER" id="PTHR48056:SF18">
    <property type="entry name" value="NON-SPECIFIC SERINE_THREONINE PROTEIN KINASE"/>
    <property type="match status" value="1"/>
</dbReference>
<dbReference type="PROSITE" id="PS00108">
    <property type="entry name" value="PROTEIN_KINASE_ST"/>
    <property type="match status" value="1"/>
</dbReference>
<evidence type="ECO:0000256" key="6">
    <source>
        <dbReference type="ARBA" id="ARBA00022527"/>
    </source>
</evidence>
<dbReference type="InterPro" id="IPR001611">
    <property type="entry name" value="Leu-rich_rpt"/>
</dbReference>
<evidence type="ECO:0000256" key="9">
    <source>
        <dbReference type="ARBA" id="ARBA00022679"/>
    </source>
</evidence>
<gene>
    <name evidence="26" type="ORF">ZIOFF_064959</name>
</gene>
<feature type="chain" id="PRO_5035155143" description="non-specific serine/threonine protein kinase" evidence="24">
    <location>
        <begin position="22"/>
        <end position="1029"/>
    </location>
</feature>
<dbReference type="GO" id="GO:0005886">
    <property type="term" value="C:plasma membrane"/>
    <property type="evidence" value="ECO:0007669"/>
    <property type="project" value="UniProtKB-SubCell"/>
</dbReference>
<keyword evidence="11 24" id="KW-0732">Signal</keyword>
<feature type="domain" description="Protein kinase" evidence="25">
    <location>
        <begin position="751"/>
        <end position="1027"/>
    </location>
</feature>
<keyword evidence="15 22" id="KW-0067">ATP-binding</keyword>
<keyword evidence="19" id="KW-0325">Glycoprotein</keyword>
<keyword evidence="17 23" id="KW-0472">Membrane</keyword>
<comment type="catalytic activity">
    <reaction evidence="21">
        <text>L-seryl-[protein] + ATP = O-phospho-L-seryl-[protein] + ADP + H(+)</text>
        <dbReference type="Rhea" id="RHEA:17989"/>
        <dbReference type="Rhea" id="RHEA-COMP:9863"/>
        <dbReference type="Rhea" id="RHEA-COMP:11604"/>
        <dbReference type="ChEBI" id="CHEBI:15378"/>
        <dbReference type="ChEBI" id="CHEBI:29999"/>
        <dbReference type="ChEBI" id="CHEBI:30616"/>
        <dbReference type="ChEBI" id="CHEBI:83421"/>
        <dbReference type="ChEBI" id="CHEBI:456216"/>
        <dbReference type="EC" id="2.7.11.1"/>
    </reaction>
</comment>
<evidence type="ECO:0000256" key="15">
    <source>
        <dbReference type="ARBA" id="ARBA00022840"/>
    </source>
</evidence>
<accession>A0A8J5EWJ8</accession>
<name>A0A8J5EWJ8_ZINOF</name>
<evidence type="ECO:0000256" key="7">
    <source>
        <dbReference type="ARBA" id="ARBA00022553"/>
    </source>
</evidence>
<evidence type="ECO:0000256" key="5">
    <source>
        <dbReference type="ARBA" id="ARBA00022475"/>
    </source>
</evidence>
<dbReference type="InterPro" id="IPR008271">
    <property type="entry name" value="Ser/Thr_kinase_AS"/>
</dbReference>
<evidence type="ECO:0000256" key="13">
    <source>
        <dbReference type="ARBA" id="ARBA00022741"/>
    </source>
</evidence>
<protein>
    <recommendedName>
        <fullName evidence="4">non-specific serine/threonine protein kinase</fullName>
        <ecNumber evidence="4">2.7.11.1</ecNumber>
    </recommendedName>
</protein>
<evidence type="ECO:0000256" key="21">
    <source>
        <dbReference type="ARBA" id="ARBA00048679"/>
    </source>
</evidence>
<keyword evidence="5" id="KW-1003">Cell membrane</keyword>
<evidence type="ECO:0000256" key="1">
    <source>
        <dbReference type="ARBA" id="ARBA00004236"/>
    </source>
</evidence>
<organism evidence="26 27">
    <name type="scientific">Zingiber officinale</name>
    <name type="common">Ginger</name>
    <name type="synonym">Amomum zingiber</name>
    <dbReference type="NCBI Taxonomy" id="94328"/>
    <lineage>
        <taxon>Eukaryota</taxon>
        <taxon>Viridiplantae</taxon>
        <taxon>Streptophyta</taxon>
        <taxon>Embryophyta</taxon>
        <taxon>Tracheophyta</taxon>
        <taxon>Spermatophyta</taxon>
        <taxon>Magnoliopsida</taxon>
        <taxon>Liliopsida</taxon>
        <taxon>Zingiberales</taxon>
        <taxon>Zingiberaceae</taxon>
        <taxon>Zingiber</taxon>
    </lineage>
</organism>
<keyword evidence="18" id="KW-0675">Receptor</keyword>
<dbReference type="GO" id="GO:0005524">
    <property type="term" value="F:ATP binding"/>
    <property type="evidence" value="ECO:0007669"/>
    <property type="project" value="UniProtKB-UniRule"/>
</dbReference>
<evidence type="ECO:0000256" key="18">
    <source>
        <dbReference type="ARBA" id="ARBA00023170"/>
    </source>
</evidence>
<dbReference type="Pfam" id="PF00069">
    <property type="entry name" value="Pkinase"/>
    <property type="match status" value="1"/>
</dbReference>
<dbReference type="EC" id="2.7.11.1" evidence="4"/>
<evidence type="ECO:0000256" key="24">
    <source>
        <dbReference type="SAM" id="SignalP"/>
    </source>
</evidence>
<dbReference type="InterPro" id="IPR017441">
    <property type="entry name" value="Protein_kinase_ATP_BS"/>
</dbReference>
<dbReference type="PROSITE" id="PS50011">
    <property type="entry name" value="PROTEIN_KINASE_DOM"/>
    <property type="match status" value="1"/>
</dbReference>
<dbReference type="Proteomes" id="UP000734854">
    <property type="component" value="Unassembled WGS sequence"/>
</dbReference>
<evidence type="ECO:0000256" key="8">
    <source>
        <dbReference type="ARBA" id="ARBA00022614"/>
    </source>
</evidence>
<dbReference type="PANTHER" id="PTHR48056">
    <property type="entry name" value="LRR RECEPTOR-LIKE SERINE/THREONINE-PROTEIN KINASE-RELATED"/>
    <property type="match status" value="1"/>
</dbReference>